<protein>
    <submittedName>
        <fullName evidence="2">Uncharacterized protein</fullName>
    </submittedName>
</protein>
<dbReference type="Proteomes" id="UP000241645">
    <property type="component" value="Unassembled WGS sequence"/>
</dbReference>
<evidence type="ECO:0000256" key="1">
    <source>
        <dbReference type="SAM" id="Phobius"/>
    </source>
</evidence>
<sequence>MKTFLNDRDGVSEKDYLLLIASTVFFLFVAIGLILSLLGKPVSSGYLALLDMMAPVLMTVAGGVFGVRAVQELRKPRSSEQDMEGEDYDARV</sequence>
<gene>
    <name evidence="2" type="ORF">C7R92_27040</name>
</gene>
<dbReference type="EMBL" id="PXZO01000060">
    <property type="protein sequence ID" value="PSK04197.1"/>
    <property type="molecule type" value="Genomic_DNA"/>
</dbReference>
<keyword evidence="1" id="KW-1133">Transmembrane helix</keyword>
<organism evidence="2 3">
    <name type="scientific">Brevibacillus porteri</name>
    <dbReference type="NCBI Taxonomy" id="2126350"/>
    <lineage>
        <taxon>Bacteria</taxon>
        <taxon>Bacillati</taxon>
        <taxon>Bacillota</taxon>
        <taxon>Bacilli</taxon>
        <taxon>Bacillales</taxon>
        <taxon>Paenibacillaceae</taxon>
        <taxon>Brevibacillus</taxon>
    </lineage>
</organism>
<keyword evidence="1" id="KW-0812">Transmembrane</keyword>
<evidence type="ECO:0000313" key="3">
    <source>
        <dbReference type="Proteomes" id="UP000241645"/>
    </source>
</evidence>
<accession>A0ABX5FHS0</accession>
<reference evidence="2 3" key="1">
    <citation type="submission" date="2018-03" db="EMBL/GenBank/DDBJ databases">
        <title>Brevisbacillus phylogenomics.</title>
        <authorList>
            <person name="Dunlap C."/>
        </authorList>
    </citation>
    <scope>NUCLEOTIDE SEQUENCE [LARGE SCALE GENOMIC DNA]</scope>
    <source>
        <strain evidence="2 3">NRRL B-41110</strain>
    </source>
</reference>
<name>A0ABX5FHS0_9BACL</name>
<feature type="transmembrane region" description="Helical" evidence="1">
    <location>
        <begin position="45"/>
        <end position="67"/>
    </location>
</feature>
<dbReference type="RefSeq" id="WP_106836277.1">
    <property type="nucleotide sequence ID" value="NZ_JARMEW010000044.1"/>
</dbReference>
<keyword evidence="1" id="KW-0472">Membrane</keyword>
<comment type="caution">
    <text evidence="2">The sequence shown here is derived from an EMBL/GenBank/DDBJ whole genome shotgun (WGS) entry which is preliminary data.</text>
</comment>
<evidence type="ECO:0000313" key="2">
    <source>
        <dbReference type="EMBL" id="PSK04197.1"/>
    </source>
</evidence>
<dbReference type="GeneID" id="95753740"/>
<feature type="transmembrane region" description="Helical" evidence="1">
    <location>
        <begin position="16"/>
        <end position="39"/>
    </location>
</feature>
<keyword evidence="3" id="KW-1185">Reference proteome</keyword>
<proteinExistence type="predicted"/>